<feature type="region of interest" description="Disordered" evidence="1">
    <location>
        <begin position="51"/>
        <end position="99"/>
    </location>
</feature>
<proteinExistence type="predicted"/>
<feature type="region of interest" description="Disordered" evidence="1">
    <location>
        <begin position="1"/>
        <end position="22"/>
    </location>
</feature>
<evidence type="ECO:0000313" key="2">
    <source>
        <dbReference type="EMBL" id="CAG6451753.1"/>
    </source>
</evidence>
<name>A0A8D8EZC7_CULPI</name>
<protein>
    <submittedName>
        <fullName evidence="2">(northern house mosquito) hypothetical protein</fullName>
    </submittedName>
</protein>
<reference evidence="2" key="1">
    <citation type="submission" date="2021-05" db="EMBL/GenBank/DDBJ databases">
        <authorList>
            <person name="Alioto T."/>
            <person name="Alioto T."/>
            <person name="Gomez Garrido J."/>
        </authorList>
    </citation>
    <scope>NUCLEOTIDE SEQUENCE</scope>
</reference>
<accession>A0A8D8EZC7</accession>
<dbReference type="AlphaFoldDB" id="A0A8D8EZC7"/>
<organism evidence="2">
    <name type="scientific">Culex pipiens</name>
    <name type="common">House mosquito</name>
    <dbReference type="NCBI Taxonomy" id="7175"/>
    <lineage>
        <taxon>Eukaryota</taxon>
        <taxon>Metazoa</taxon>
        <taxon>Ecdysozoa</taxon>
        <taxon>Arthropoda</taxon>
        <taxon>Hexapoda</taxon>
        <taxon>Insecta</taxon>
        <taxon>Pterygota</taxon>
        <taxon>Neoptera</taxon>
        <taxon>Endopterygota</taxon>
        <taxon>Diptera</taxon>
        <taxon>Nematocera</taxon>
        <taxon>Culicoidea</taxon>
        <taxon>Culicidae</taxon>
        <taxon>Culicinae</taxon>
        <taxon>Culicini</taxon>
        <taxon>Culex</taxon>
        <taxon>Culex</taxon>
    </lineage>
</organism>
<evidence type="ECO:0000256" key="1">
    <source>
        <dbReference type="SAM" id="MobiDB-lite"/>
    </source>
</evidence>
<sequence length="99" mass="10625">MLLAYQPATESSHRDQRASASTLALSESPLPFTQMELIVACCPGISRPCPMSRRTGSAATATLPGGFNFDTPKTNHRTDDEGRSGSTGSREPTEKEKLL</sequence>
<dbReference type="EMBL" id="HBUE01019118">
    <property type="protein sequence ID" value="CAG6451753.1"/>
    <property type="molecule type" value="Transcribed_RNA"/>
</dbReference>